<keyword evidence="2" id="KW-0378">Hydrolase</keyword>
<dbReference type="EMBL" id="CP048209">
    <property type="protein sequence ID" value="QHT62850.1"/>
    <property type="molecule type" value="Genomic_DNA"/>
</dbReference>
<dbReference type="Gene3D" id="3.40.710.10">
    <property type="entry name" value="DD-peptidase/beta-lactamase superfamily"/>
    <property type="match status" value="1"/>
</dbReference>
<dbReference type="AlphaFoldDB" id="A0A6C0G681"/>
<feature type="domain" description="Beta-lactamase-related" evidence="1">
    <location>
        <begin position="54"/>
        <end position="339"/>
    </location>
</feature>
<protein>
    <submittedName>
        <fullName evidence="2">Serine hydrolase</fullName>
    </submittedName>
</protein>
<reference evidence="2 3" key="1">
    <citation type="submission" date="2020-01" db="EMBL/GenBank/DDBJ databases">
        <title>Paenibacillus sp. nov., isolated from tomato rhizosphere.</title>
        <authorList>
            <person name="Weon H.-Y."/>
            <person name="Lee S.A."/>
        </authorList>
    </citation>
    <scope>NUCLEOTIDE SEQUENCE [LARGE SCALE GENOMIC DNA]</scope>
    <source>
        <strain evidence="2 3">12200R-189</strain>
    </source>
</reference>
<evidence type="ECO:0000259" key="1">
    <source>
        <dbReference type="Pfam" id="PF00144"/>
    </source>
</evidence>
<proteinExistence type="predicted"/>
<organism evidence="2 3">
    <name type="scientific">Paenibacillus lycopersici</name>
    <dbReference type="NCBI Taxonomy" id="2704462"/>
    <lineage>
        <taxon>Bacteria</taxon>
        <taxon>Bacillati</taxon>
        <taxon>Bacillota</taxon>
        <taxon>Bacilli</taxon>
        <taxon>Bacillales</taxon>
        <taxon>Paenibacillaceae</taxon>
        <taxon>Paenibacillus</taxon>
    </lineage>
</organism>
<evidence type="ECO:0000313" key="3">
    <source>
        <dbReference type="Proteomes" id="UP000476064"/>
    </source>
</evidence>
<dbReference type="Proteomes" id="UP000476064">
    <property type="component" value="Chromosome"/>
</dbReference>
<dbReference type="GO" id="GO:0016787">
    <property type="term" value="F:hydrolase activity"/>
    <property type="evidence" value="ECO:0007669"/>
    <property type="project" value="UniProtKB-KW"/>
</dbReference>
<dbReference type="InterPro" id="IPR001466">
    <property type="entry name" value="Beta-lactam-related"/>
</dbReference>
<sequence length="364" mass="40774">MSNCYFPASETKGGWRALKHKDDIASLGIDLEATREFVEWNMGIQSMPPASQSSISVLVIKDGWIVSEGYDRPETKYSSTWTASIGKTMTACMFGKWIEDSSSGRIPIKIDLESPVYDNRYLPEGFPLSDSRKSLITFTQILNHTSGLKPSPEVYQGENFLFVPYTVGQCEIYPDSMQLYSEPGTRFGYSNIGYNHFAVISPHLTGVQLHTSMEKQLFSPIGIEKTSWYSGGDSYVWGEKVYQPSCAGPDMTSRDLARFAYLLLRNGNWGEQQIVPSWYLDEMKKVSWVQPDYGLGLRSNANGSFSDSLPKDAFVLSGAGLNVALVVPTWDLIVIRTSQVDSFNSKKFLGEFLEKSKLILRGRN</sequence>
<keyword evidence="3" id="KW-1185">Reference proteome</keyword>
<dbReference type="Pfam" id="PF00144">
    <property type="entry name" value="Beta-lactamase"/>
    <property type="match status" value="1"/>
</dbReference>
<dbReference type="PANTHER" id="PTHR43283">
    <property type="entry name" value="BETA-LACTAMASE-RELATED"/>
    <property type="match status" value="1"/>
</dbReference>
<dbReference type="SUPFAM" id="SSF56601">
    <property type="entry name" value="beta-lactamase/transpeptidase-like"/>
    <property type="match status" value="1"/>
</dbReference>
<accession>A0A6C0G681</accession>
<evidence type="ECO:0000313" key="2">
    <source>
        <dbReference type="EMBL" id="QHT62850.1"/>
    </source>
</evidence>
<dbReference type="KEGG" id="plyc:GXP70_24630"/>
<dbReference type="RefSeq" id="WP_162359281.1">
    <property type="nucleotide sequence ID" value="NZ_CP048209.1"/>
</dbReference>
<dbReference type="InterPro" id="IPR012338">
    <property type="entry name" value="Beta-lactam/transpept-like"/>
</dbReference>
<name>A0A6C0G681_9BACL</name>
<dbReference type="InterPro" id="IPR050789">
    <property type="entry name" value="Diverse_Enzym_Activities"/>
</dbReference>
<dbReference type="PANTHER" id="PTHR43283:SF7">
    <property type="entry name" value="BETA-LACTAMASE-RELATED DOMAIN-CONTAINING PROTEIN"/>
    <property type="match status" value="1"/>
</dbReference>
<gene>
    <name evidence="2" type="ORF">GXP70_24630</name>
</gene>